<evidence type="ECO:0000313" key="3">
    <source>
        <dbReference type="Proteomes" id="UP000008311"/>
    </source>
</evidence>
<evidence type="ECO:0000256" key="1">
    <source>
        <dbReference type="SAM" id="MobiDB-lite"/>
    </source>
</evidence>
<evidence type="ECO:0000313" key="2">
    <source>
        <dbReference type="EMBL" id="EEF28211.1"/>
    </source>
</evidence>
<reference evidence="3" key="1">
    <citation type="journal article" date="2010" name="Nat. Biotechnol.">
        <title>Draft genome sequence of the oilseed species Ricinus communis.</title>
        <authorList>
            <person name="Chan A.P."/>
            <person name="Crabtree J."/>
            <person name="Zhao Q."/>
            <person name="Lorenzi H."/>
            <person name="Orvis J."/>
            <person name="Puiu D."/>
            <person name="Melake-Berhan A."/>
            <person name="Jones K.M."/>
            <person name="Redman J."/>
            <person name="Chen G."/>
            <person name="Cahoon E.B."/>
            <person name="Gedil M."/>
            <person name="Stanke M."/>
            <person name="Haas B.J."/>
            <person name="Wortman J.R."/>
            <person name="Fraser-Liggett C.M."/>
            <person name="Ravel J."/>
            <person name="Rabinowicz P.D."/>
        </authorList>
    </citation>
    <scope>NUCLEOTIDE SEQUENCE [LARGE SCALE GENOMIC DNA]</scope>
    <source>
        <strain evidence="3">cv. Hale</strain>
    </source>
</reference>
<proteinExistence type="predicted"/>
<accession>B9T7F4</accession>
<dbReference type="AlphaFoldDB" id="B9T7F4"/>
<feature type="region of interest" description="Disordered" evidence="1">
    <location>
        <begin position="133"/>
        <end position="161"/>
    </location>
</feature>
<organism evidence="2 3">
    <name type="scientific">Ricinus communis</name>
    <name type="common">Castor bean</name>
    <dbReference type="NCBI Taxonomy" id="3988"/>
    <lineage>
        <taxon>Eukaryota</taxon>
        <taxon>Viridiplantae</taxon>
        <taxon>Streptophyta</taxon>
        <taxon>Embryophyta</taxon>
        <taxon>Tracheophyta</taxon>
        <taxon>Spermatophyta</taxon>
        <taxon>Magnoliopsida</taxon>
        <taxon>eudicotyledons</taxon>
        <taxon>Gunneridae</taxon>
        <taxon>Pentapetalae</taxon>
        <taxon>rosids</taxon>
        <taxon>fabids</taxon>
        <taxon>Malpighiales</taxon>
        <taxon>Euphorbiaceae</taxon>
        <taxon>Acalyphoideae</taxon>
        <taxon>Acalypheae</taxon>
        <taxon>Ricinus</taxon>
    </lineage>
</organism>
<keyword evidence="3" id="KW-1185">Reference proteome</keyword>
<gene>
    <name evidence="2" type="ORF">RCOM_0003180</name>
</gene>
<dbReference type="EMBL" id="EQ974749">
    <property type="protein sequence ID" value="EEF28211.1"/>
    <property type="molecule type" value="Genomic_DNA"/>
</dbReference>
<dbReference type="Proteomes" id="UP000008311">
    <property type="component" value="Unassembled WGS sequence"/>
</dbReference>
<sequence>MTQLFEAAASLVSAMACLQLRAMLYPPGSQWIRSRSTHGAPRLLAMRSASQLFPEPEFPITIVLVSDDCPFLAAPCLTDRRRTLTDGRRSAEGIRPAGRTFNAVHLYSFRNQLPLATHGARRELSDTAKATHCRLRQSSPRDSTNCSRDDDDQVGPERRARCADPTGSFVRVTLQTIFFAIREHSRCDARKCGVKDLTYALQIPQGADFPNFVQAFRVAACRFNDDDVNTHCRSFLHESASDSNFRGDCRRFVHECRRTVRGRMRPIGFFVAVLPGNKPRARFTLSPPFLSASMIRSPWSPYT</sequence>
<name>B9T7F4_RICCO</name>
<dbReference type="InParanoid" id="B9T7F4"/>
<protein>
    <submittedName>
        <fullName evidence="2">Uncharacterized protein</fullName>
    </submittedName>
</protein>
<feature type="compositionally biased region" description="Polar residues" evidence="1">
    <location>
        <begin position="136"/>
        <end position="146"/>
    </location>
</feature>